<evidence type="ECO:0000256" key="3">
    <source>
        <dbReference type="ARBA" id="ARBA00022989"/>
    </source>
</evidence>
<accession>A0A099I499</accession>
<evidence type="ECO:0000313" key="7">
    <source>
        <dbReference type="EMBL" id="KGJ52386.1"/>
    </source>
</evidence>
<evidence type="ECO:0000256" key="5">
    <source>
        <dbReference type="SAM" id="Phobius"/>
    </source>
</evidence>
<feature type="transmembrane region" description="Helical" evidence="5">
    <location>
        <begin position="60"/>
        <end position="82"/>
    </location>
</feature>
<dbReference type="Proteomes" id="UP000030008">
    <property type="component" value="Unassembled WGS sequence"/>
</dbReference>
<evidence type="ECO:0000256" key="4">
    <source>
        <dbReference type="ARBA" id="ARBA00023136"/>
    </source>
</evidence>
<feature type="transmembrane region" description="Helical" evidence="5">
    <location>
        <begin position="177"/>
        <end position="195"/>
    </location>
</feature>
<keyword evidence="4 5" id="KW-0472">Membrane</keyword>
<evidence type="ECO:0000256" key="1">
    <source>
        <dbReference type="ARBA" id="ARBA00004141"/>
    </source>
</evidence>
<evidence type="ECO:0000259" key="6">
    <source>
        <dbReference type="Pfam" id="PF12698"/>
    </source>
</evidence>
<feature type="transmembrane region" description="Helical" evidence="5">
    <location>
        <begin position="262"/>
        <end position="279"/>
    </location>
</feature>
<dbReference type="GO" id="GO:0140359">
    <property type="term" value="F:ABC-type transporter activity"/>
    <property type="evidence" value="ECO:0007669"/>
    <property type="project" value="InterPro"/>
</dbReference>
<keyword evidence="2 5" id="KW-0812">Transmembrane</keyword>
<feature type="transmembrane region" description="Helical" evidence="5">
    <location>
        <begin position="20"/>
        <end position="40"/>
    </location>
</feature>
<organism evidence="7 8">
    <name type="scientific">Clostridium innocuum</name>
    <dbReference type="NCBI Taxonomy" id="1522"/>
    <lineage>
        <taxon>Bacteria</taxon>
        <taxon>Bacillati</taxon>
        <taxon>Bacillota</taxon>
        <taxon>Clostridia</taxon>
        <taxon>Eubacteriales</taxon>
        <taxon>Clostridiaceae</taxon>
        <taxon>Clostridium</taxon>
    </lineage>
</organism>
<keyword evidence="3 5" id="KW-1133">Transmembrane helix</keyword>
<dbReference type="EMBL" id="JQIF01000069">
    <property type="protein sequence ID" value="KGJ52386.1"/>
    <property type="molecule type" value="Genomic_DNA"/>
</dbReference>
<dbReference type="AlphaFoldDB" id="A0A099I499"/>
<evidence type="ECO:0000256" key="2">
    <source>
        <dbReference type="ARBA" id="ARBA00022692"/>
    </source>
</evidence>
<gene>
    <name evidence="7" type="ORF">CIAN88_15195</name>
</gene>
<dbReference type="PANTHER" id="PTHR43229:SF2">
    <property type="entry name" value="NODULATION PROTEIN J"/>
    <property type="match status" value="1"/>
</dbReference>
<feature type="transmembrane region" description="Helical" evidence="5">
    <location>
        <begin position="142"/>
        <end position="165"/>
    </location>
</feature>
<comment type="caution">
    <text evidence="7">The sequence shown here is derived from an EMBL/GenBank/DDBJ whole genome shotgun (WGS) entry which is preliminary data.</text>
</comment>
<dbReference type="GO" id="GO:0016020">
    <property type="term" value="C:membrane"/>
    <property type="evidence" value="ECO:0007669"/>
    <property type="project" value="UniProtKB-SubCell"/>
</dbReference>
<dbReference type="InterPro" id="IPR013525">
    <property type="entry name" value="ABC2_TM"/>
</dbReference>
<dbReference type="InterPro" id="IPR051784">
    <property type="entry name" value="Nod_factor_ABC_transporter"/>
</dbReference>
<feature type="domain" description="ABC-2 type transporter transmembrane" evidence="6">
    <location>
        <begin position="62"/>
        <end position="276"/>
    </location>
</feature>
<dbReference type="RefSeq" id="WP_044906373.1">
    <property type="nucleotide sequence ID" value="NZ_JAQCQO010000044.1"/>
</dbReference>
<dbReference type="Pfam" id="PF12698">
    <property type="entry name" value="ABC2_membrane_3"/>
    <property type="match status" value="1"/>
</dbReference>
<proteinExistence type="predicted"/>
<protein>
    <submittedName>
        <fullName evidence="7">ABC transporter permease</fullName>
    </submittedName>
</protein>
<name>A0A099I499_CLOIN</name>
<dbReference type="PANTHER" id="PTHR43229">
    <property type="entry name" value="NODULATION PROTEIN J"/>
    <property type="match status" value="1"/>
</dbReference>
<reference evidence="7 8" key="1">
    <citation type="submission" date="2014-08" db="EMBL/GenBank/DDBJ databases">
        <title>Clostridium innocuum, an unnegligible vancomycin-resistant pathogen causing extra-intestinal infections.</title>
        <authorList>
            <person name="Feng Y."/>
            <person name="Chiu C.-H."/>
        </authorList>
    </citation>
    <scope>NUCLEOTIDE SEQUENCE [LARGE SCALE GENOMIC DNA]</scope>
    <source>
        <strain evidence="7 8">AN88</strain>
    </source>
</reference>
<evidence type="ECO:0000313" key="8">
    <source>
        <dbReference type="Proteomes" id="UP000030008"/>
    </source>
</evidence>
<sequence length="284" mass="31465">MISLIKRNMLLFFKDKTSVFFSFMAVFVVLGLYVCFLGDMMIQPLKQDFPDTARELSDTWIMAGTLGIVSLTTSLSVLGIIIEDKSRSILNDFYIAPISQMKVTGAYLISTICITFLVSVVTLIIGELYIVAYGGSFLTLSALLKVLACMVLSILACTAMLFFFMSFFKSATSFSNVTTIIGTLSGFLMGIYVPVGALPKLLQTVISLFPPSHCAALFRNIMMDDVLTKTFQSIPPEHLTAFKKQFGLVYSYGGHTTNTLDHILIIAGMGLLFFLLQYVRQSRR</sequence>
<feature type="transmembrane region" description="Helical" evidence="5">
    <location>
        <begin position="103"/>
        <end position="130"/>
    </location>
</feature>
<comment type="subcellular location">
    <subcellularLocation>
        <location evidence="1">Membrane</location>
        <topology evidence="1">Multi-pass membrane protein</topology>
    </subcellularLocation>
</comment>